<evidence type="ECO:0000313" key="2">
    <source>
        <dbReference type="EMBL" id="SDY61184.1"/>
    </source>
</evidence>
<sequence>MHKDGVETNVELIEKYLRKTDWIIRKKGREILSHMNITDPQFIALQHIVNNQQLTIGELSQRMSLACSTITDLIDRMEKNELVLREKDEQDKRVVRLKVQPKGNEIVKQVLKKRREYLSEKLTDLSENEKELLLKGLKHLYNVMIEESVKED</sequence>
<keyword evidence="3" id="KW-1185">Reference proteome</keyword>
<dbReference type="InterPro" id="IPR036388">
    <property type="entry name" value="WH-like_DNA-bd_sf"/>
</dbReference>
<reference evidence="2 3" key="1">
    <citation type="submission" date="2016-10" db="EMBL/GenBank/DDBJ databases">
        <authorList>
            <person name="de Groot N.N."/>
        </authorList>
    </citation>
    <scope>NUCLEOTIDE SEQUENCE [LARGE SCALE GENOMIC DNA]</scope>
    <source>
        <strain evidence="2 3">DSM 21650</strain>
    </source>
</reference>
<dbReference type="InterPro" id="IPR039422">
    <property type="entry name" value="MarR/SlyA-like"/>
</dbReference>
<dbReference type="GO" id="GO:0003677">
    <property type="term" value="F:DNA binding"/>
    <property type="evidence" value="ECO:0007669"/>
    <property type="project" value="UniProtKB-KW"/>
</dbReference>
<keyword evidence="2" id="KW-0238">DNA-binding</keyword>
<dbReference type="PANTHER" id="PTHR33164">
    <property type="entry name" value="TRANSCRIPTIONAL REGULATOR, MARR FAMILY"/>
    <property type="match status" value="1"/>
</dbReference>
<dbReference type="Proteomes" id="UP000198625">
    <property type="component" value="Unassembled WGS sequence"/>
</dbReference>
<dbReference type="Pfam" id="PF01047">
    <property type="entry name" value="MarR"/>
    <property type="match status" value="1"/>
</dbReference>
<proteinExistence type="predicted"/>
<dbReference type="AlphaFoldDB" id="A0A1H3LB69"/>
<dbReference type="InterPro" id="IPR000835">
    <property type="entry name" value="HTH_MarR-typ"/>
</dbReference>
<accession>A0A1H3LB69</accession>
<dbReference type="InterPro" id="IPR036390">
    <property type="entry name" value="WH_DNA-bd_sf"/>
</dbReference>
<organism evidence="2 3">
    <name type="scientific">Proteiniborus ethanoligenes</name>
    <dbReference type="NCBI Taxonomy" id="415015"/>
    <lineage>
        <taxon>Bacteria</taxon>
        <taxon>Bacillati</taxon>
        <taxon>Bacillota</taxon>
        <taxon>Clostridia</taxon>
        <taxon>Eubacteriales</taxon>
        <taxon>Proteiniborus</taxon>
    </lineage>
</organism>
<dbReference type="PROSITE" id="PS50995">
    <property type="entry name" value="HTH_MARR_2"/>
    <property type="match status" value="1"/>
</dbReference>
<dbReference type="GO" id="GO:0003700">
    <property type="term" value="F:DNA-binding transcription factor activity"/>
    <property type="evidence" value="ECO:0007669"/>
    <property type="project" value="InterPro"/>
</dbReference>
<dbReference type="Gene3D" id="1.10.10.10">
    <property type="entry name" value="Winged helix-like DNA-binding domain superfamily/Winged helix DNA-binding domain"/>
    <property type="match status" value="1"/>
</dbReference>
<feature type="domain" description="HTH marR-type" evidence="1">
    <location>
        <begin position="6"/>
        <end position="142"/>
    </location>
</feature>
<evidence type="ECO:0000259" key="1">
    <source>
        <dbReference type="PROSITE" id="PS50995"/>
    </source>
</evidence>
<dbReference type="STRING" id="415015.SAMN05660462_00449"/>
<evidence type="ECO:0000313" key="3">
    <source>
        <dbReference type="Proteomes" id="UP000198625"/>
    </source>
</evidence>
<dbReference type="OrthoDB" id="9790052at2"/>
<dbReference type="GO" id="GO:0006950">
    <property type="term" value="P:response to stress"/>
    <property type="evidence" value="ECO:0007669"/>
    <property type="project" value="TreeGrafter"/>
</dbReference>
<dbReference type="PRINTS" id="PR00598">
    <property type="entry name" value="HTHMARR"/>
</dbReference>
<dbReference type="PANTHER" id="PTHR33164:SF99">
    <property type="entry name" value="MARR FAMILY REGULATORY PROTEIN"/>
    <property type="match status" value="1"/>
</dbReference>
<gene>
    <name evidence="2" type="ORF">SAMN05660462_00449</name>
</gene>
<name>A0A1H3LB69_9FIRM</name>
<dbReference type="RefSeq" id="WP_091726632.1">
    <property type="nucleotide sequence ID" value="NZ_FNQE01000003.1"/>
</dbReference>
<dbReference type="SMART" id="SM00347">
    <property type="entry name" value="HTH_MARR"/>
    <property type="match status" value="1"/>
</dbReference>
<dbReference type="EMBL" id="FNQE01000003">
    <property type="protein sequence ID" value="SDY61184.1"/>
    <property type="molecule type" value="Genomic_DNA"/>
</dbReference>
<protein>
    <submittedName>
        <fullName evidence="2">DNA-binding transcriptional regulator, MarR family</fullName>
    </submittedName>
</protein>
<dbReference type="SUPFAM" id="SSF46785">
    <property type="entry name" value="Winged helix' DNA-binding domain"/>
    <property type="match status" value="1"/>
</dbReference>